<evidence type="ECO:0000313" key="3">
    <source>
        <dbReference type="Proteomes" id="UP000266934"/>
    </source>
</evidence>
<accession>A0A348FVW1</accession>
<proteinExistence type="predicted"/>
<keyword evidence="3" id="KW-1185">Reference proteome</keyword>
<dbReference type="AlphaFoldDB" id="A0A348FVW1"/>
<organism evidence="2 3">
    <name type="scientific">Blastochloris tepida</name>
    <dbReference type="NCBI Taxonomy" id="2233851"/>
    <lineage>
        <taxon>Bacteria</taxon>
        <taxon>Pseudomonadati</taxon>
        <taxon>Pseudomonadota</taxon>
        <taxon>Alphaproteobacteria</taxon>
        <taxon>Hyphomicrobiales</taxon>
        <taxon>Blastochloridaceae</taxon>
        <taxon>Blastochloris</taxon>
    </lineage>
</organism>
<sequence>MRIEIPGEPKLWQPVPPPQTVSLPLEARTRIGVLGGLLILPVLGVALGMVFGAAIMIQFLATAETVSPSDVVAVLLAVFGGVTSVTVVGAVVTLLADRWRNAPLVIDAGSIRDGRLRLAPVPWSDVAHAWVVYKGSPVGGGDIEGIGFELRKPVFACHEPYRLGVFGFHWWRGQPGDTWINREYAALFIFTGGLVRRHPRDNEVYIPLRALSVRRHVLVHTIAALVRQHGGSVDIL</sequence>
<dbReference type="EMBL" id="AP018907">
    <property type="protein sequence ID" value="BBF91444.1"/>
    <property type="molecule type" value="Genomic_DNA"/>
</dbReference>
<reference evidence="2 3" key="1">
    <citation type="submission" date="2018-08" db="EMBL/GenBank/DDBJ databases">
        <title>Complete genome sequencing of Blastochloris tepida GI.</title>
        <authorList>
            <person name="Tsukatani Y."/>
            <person name="Mori H."/>
        </authorList>
    </citation>
    <scope>NUCLEOTIDE SEQUENCE [LARGE SCALE GENOMIC DNA]</scope>
    <source>
        <strain evidence="2 3">GI</strain>
    </source>
</reference>
<name>A0A348FVW1_9HYPH</name>
<feature type="transmembrane region" description="Helical" evidence="1">
    <location>
        <begin position="73"/>
        <end position="96"/>
    </location>
</feature>
<dbReference type="OrthoDB" id="9824053at2"/>
<keyword evidence="1" id="KW-0472">Membrane</keyword>
<dbReference type="Proteomes" id="UP000266934">
    <property type="component" value="Chromosome"/>
</dbReference>
<feature type="transmembrane region" description="Helical" evidence="1">
    <location>
        <begin position="37"/>
        <end position="61"/>
    </location>
</feature>
<keyword evidence="1" id="KW-1133">Transmembrane helix</keyword>
<protein>
    <submittedName>
        <fullName evidence="2">Uncharacterized protein</fullName>
    </submittedName>
</protein>
<keyword evidence="1" id="KW-0812">Transmembrane</keyword>
<dbReference type="RefSeq" id="WP_126396667.1">
    <property type="nucleotide sequence ID" value="NZ_AP018907.1"/>
</dbReference>
<evidence type="ECO:0000256" key="1">
    <source>
        <dbReference type="SAM" id="Phobius"/>
    </source>
</evidence>
<evidence type="ECO:0000313" key="2">
    <source>
        <dbReference type="EMBL" id="BBF91444.1"/>
    </source>
</evidence>
<dbReference type="KEGG" id="blag:BLTE_01290"/>
<gene>
    <name evidence="2" type="ORF">BLTE_01290</name>
</gene>